<dbReference type="PRINTS" id="PR00344">
    <property type="entry name" value="BCTRLSENSOR"/>
</dbReference>
<dbReference type="SMART" id="SM00388">
    <property type="entry name" value="HisKA"/>
    <property type="match status" value="1"/>
</dbReference>
<dbReference type="InterPro" id="IPR004358">
    <property type="entry name" value="Sig_transdc_His_kin-like_C"/>
</dbReference>
<dbReference type="Pfam" id="PF02518">
    <property type="entry name" value="HATPase_c"/>
    <property type="match status" value="1"/>
</dbReference>
<dbReference type="Gene3D" id="3.30.565.10">
    <property type="entry name" value="Histidine kinase-like ATPase, C-terminal domain"/>
    <property type="match status" value="1"/>
</dbReference>
<dbReference type="Pfam" id="PF00512">
    <property type="entry name" value="HisKA"/>
    <property type="match status" value="1"/>
</dbReference>
<dbReference type="Gene3D" id="1.10.287.130">
    <property type="match status" value="1"/>
</dbReference>
<dbReference type="CDD" id="cd00082">
    <property type="entry name" value="HisKA"/>
    <property type="match status" value="1"/>
</dbReference>
<dbReference type="InterPro" id="IPR036890">
    <property type="entry name" value="HATPase_C_sf"/>
</dbReference>
<dbReference type="SMART" id="SM00387">
    <property type="entry name" value="HATPase_c"/>
    <property type="match status" value="1"/>
</dbReference>
<sequence length="311" mass="36032">MIYLLVLFLAASLIFNIYLVQHQRVSNQEISYVKKKLQSIIEQKTDENVLLYTSNSQMKSLLIQINRLLEHNQKTVANFHSVERSMRKMLSNISHDLKTPLTVILGYIEIILHDEIINQEKEKSLLQTVHLKAEEVLDLINRFFDLVKLESNDVHLEMSKIELGEICKKTILDYYEILTKKEFDVSINIPNEQKFIWGNKGAVERILNNLISNALQYGSDGKVIGLHLRSTEDKVYIDVFDRGKGILEDGKDRVFERLYTMEDSRNKLYQGSGLGLTITKRLVEQLGGKISLESIPNHKTTFTIELKRMTY</sequence>
<dbReference type="PANTHER" id="PTHR43711:SF1">
    <property type="entry name" value="HISTIDINE KINASE 1"/>
    <property type="match status" value="1"/>
</dbReference>
<evidence type="ECO:0000256" key="4">
    <source>
        <dbReference type="ARBA" id="ARBA00022679"/>
    </source>
</evidence>
<keyword evidence="4" id="KW-0808">Transferase</keyword>
<keyword evidence="5" id="KW-0547">Nucleotide-binding</keyword>
<keyword evidence="7" id="KW-0067">ATP-binding</keyword>
<reference evidence="10 11" key="1">
    <citation type="submission" date="2016-07" db="EMBL/GenBank/DDBJ databases">
        <authorList>
            <person name="Townsley L."/>
            <person name="Shank E.A."/>
        </authorList>
    </citation>
    <scope>NUCLEOTIDE SEQUENCE [LARGE SCALE GENOMIC DNA]</scope>
    <source>
        <strain evidence="10 11">CH01</strain>
    </source>
</reference>
<keyword evidence="8" id="KW-0902">Two-component regulatory system</keyword>
<protein>
    <recommendedName>
        <fullName evidence="2">histidine kinase</fullName>
        <ecNumber evidence="2">2.7.13.3</ecNumber>
    </recommendedName>
</protein>
<feature type="domain" description="Histidine kinase" evidence="9">
    <location>
        <begin position="92"/>
        <end position="310"/>
    </location>
</feature>
<dbReference type="RefSeq" id="WP_069033144.1">
    <property type="nucleotide sequence ID" value="NZ_MDKC01000007.1"/>
</dbReference>
<evidence type="ECO:0000259" key="9">
    <source>
        <dbReference type="PROSITE" id="PS50109"/>
    </source>
</evidence>
<keyword evidence="6 10" id="KW-0418">Kinase</keyword>
<dbReference type="EC" id="2.7.13.3" evidence="2"/>
<dbReference type="InterPro" id="IPR003594">
    <property type="entry name" value="HATPase_dom"/>
</dbReference>
<evidence type="ECO:0000256" key="2">
    <source>
        <dbReference type="ARBA" id="ARBA00012438"/>
    </source>
</evidence>
<comment type="caution">
    <text evidence="10">The sequence shown here is derived from an EMBL/GenBank/DDBJ whole genome shotgun (WGS) entry which is preliminary data.</text>
</comment>
<dbReference type="GO" id="GO:0016301">
    <property type="term" value="F:kinase activity"/>
    <property type="evidence" value="ECO:0007669"/>
    <property type="project" value="UniProtKB-KW"/>
</dbReference>
<evidence type="ECO:0000256" key="8">
    <source>
        <dbReference type="ARBA" id="ARBA00023012"/>
    </source>
</evidence>
<dbReference type="SUPFAM" id="SSF55874">
    <property type="entry name" value="ATPase domain of HSP90 chaperone/DNA topoisomerase II/histidine kinase"/>
    <property type="match status" value="1"/>
</dbReference>
<dbReference type="EMBL" id="MDKC01000007">
    <property type="protein sequence ID" value="ODG92508.1"/>
    <property type="molecule type" value="Genomic_DNA"/>
</dbReference>
<dbReference type="InterPro" id="IPR036097">
    <property type="entry name" value="HisK_dim/P_sf"/>
</dbReference>
<dbReference type="InterPro" id="IPR003661">
    <property type="entry name" value="HisK_dim/P_dom"/>
</dbReference>
<gene>
    <name evidence="10" type="ORF">BED47_18880</name>
</gene>
<name>A0ABX2ZZL2_9BACI</name>
<dbReference type="SUPFAM" id="SSF47384">
    <property type="entry name" value="Homodimeric domain of signal transducing histidine kinase"/>
    <property type="match status" value="1"/>
</dbReference>
<comment type="catalytic activity">
    <reaction evidence="1">
        <text>ATP + protein L-histidine = ADP + protein N-phospho-L-histidine.</text>
        <dbReference type="EC" id="2.7.13.3"/>
    </reaction>
</comment>
<dbReference type="Proteomes" id="UP000094580">
    <property type="component" value="Unassembled WGS sequence"/>
</dbReference>
<accession>A0ABX2ZZL2</accession>
<proteinExistence type="predicted"/>
<dbReference type="PROSITE" id="PS50109">
    <property type="entry name" value="HIS_KIN"/>
    <property type="match status" value="1"/>
</dbReference>
<dbReference type="InterPro" id="IPR005467">
    <property type="entry name" value="His_kinase_dom"/>
</dbReference>
<dbReference type="PANTHER" id="PTHR43711">
    <property type="entry name" value="TWO-COMPONENT HISTIDINE KINASE"/>
    <property type="match status" value="1"/>
</dbReference>
<keyword evidence="3" id="KW-0597">Phosphoprotein</keyword>
<keyword evidence="11" id="KW-1185">Reference proteome</keyword>
<evidence type="ECO:0000256" key="1">
    <source>
        <dbReference type="ARBA" id="ARBA00000085"/>
    </source>
</evidence>
<dbReference type="InterPro" id="IPR050736">
    <property type="entry name" value="Sensor_HK_Regulatory"/>
</dbReference>
<evidence type="ECO:0000256" key="7">
    <source>
        <dbReference type="ARBA" id="ARBA00022840"/>
    </source>
</evidence>
<evidence type="ECO:0000256" key="3">
    <source>
        <dbReference type="ARBA" id="ARBA00022553"/>
    </source>
</evidence>
<evidence type="ECO:0000256" key="5">
    <source>
        <dbReference type="ARBA" id="ARBA00022741"/>
    </source>
</evidence>
<evidence type="ECO:0000256" key="6">
    <source>
        <dbReference type="ARBA" id="ARBA00022777"/>
    </source>
</evidence>
<organism evidence="10 11">
    <name type="scientific">Gottfriedia luciferensis</name>
    <dbReference type="NCBI Taxonomy" id="178774"/>
    <lineage>
        <taxon>Bacteria</taxon>
        <taxon>Bacillati</taxon>
        <taxon>Bacillota</taxon>
        <taxon>Bacilli</taxon>
        <taxon>Bacillales</taxon>
        <taxon>Bacillaceae</taxon>
        <taxon>Gottfriedia</taxon>
    </lineage>
</organism>
<evidence type="ECO:0000313" key="10">
    <source>
        <dbReference type="EMBL" id="ODG92508.1"/>
    </source>
</evidence>
<evidence type="ECO:0000313" key="11">
    <source>
        <dbReference type="Proteomes" id="UP000094580"/>
    </source>
</evidence>